<comment type="caution">
    <text evidence="1">The sequence shown here is derived from an EMBL/GenBank/DDBJ whole genome shotgun (WGS) entry which is preliminary data.</text>
</comment>
<evidence type="ECO:0000313" key="2">
    <source>
        <dbReference type="Proteomes" id="UP000031671"/>
    </source>
</evidence>
<evidence type="ECO:0000313" key="1">
    <source>
        <dbReference type="EMBL" id="GAM59374.1"/>
    </source>
</evidence>
<dbReference type="AlphaFoldDB" id="A0A0B8P8Z4"/>
<name>A0A0B8P8Z4_9VIBR</name>
<dbReference type="EMBL" id="BBRZ01000146">
    <property type="protein sequence ID" value="GAM59374.1"/>
    <property type="molecule type" value="Genomic_DNA"/>
</dbReference>
<reference evidence="1 2" key="1">
    <citation type="submission" date="2015-01" db="EMBL/GenBank/DDBJ databases">
        <title>Vibrio sp. C1 JCM 19231 whole genome shotgun sequence.</title>
        <authorList>
            <person name="Sawabe T."/>
            <person name="Meirelles P."/>
            <person name="Feng G."/>
            <person name="Sayaka M."/>
            <person name="Hattori M."/>
            <person name="Ohkuma M."/>
        </authorList>
    </citation>
    <scope>NUCLEOTIDE SEQUENCE [LARGE SCALE GENOMIC DNA]</scope>
    <source>
        <strain evidence="2">JCM 19231</strain>
    </source>
</reference>
<proteinExistence type="predicted"/>
<sequence>MSYEITHLSEGLVEEDVRIRLGSSGASTQENEDFEDVQPGLLQFYAKMTGSQYDYPVNPNHRVEATFTIVCDDD</sequence>
<dbReference type="Proteomes" id="UP000031671">
    <property type="component" value="Unassembled WGS sequence"/>
</dbReference>
<reference evidence="1 2" key="2">
    <citation type="submission" date="2015-01" db="EMBL/GenBank/DDBJ databases">
        <authorList>
            <consortium name="NBRP consortium"/>
            <person name="Sawabe T."/>
            <person name="Meirelles P."/>
            <person name="Feng G."/>
            <person name="Sayaka M."/>
            <person name="Hattori M."/>
            <person name="Ohkuma M."/>
        </authorList>
    </citation>
    <scope>NUCLEOTIDE SEQUENCE [LARGE SCALE GENOMIC DNA]</scope>
    <source>
        <strain evidence="2">JCM 19231</strain>
    </source>
</reference>
<organism evidence="1 2">
    <name type="scientific">Vibrio ishigakensis</name>
    <dbReference type="NCBI Taxonomy" id="1481914"/>
    <lineage>
        <taxon>Bacteria</taxon>
        <taxon>Pseudomonadati</taxon>
        <taxon>Pseudomonadota</taxon>
        <taxon>Gammaproteobacteria</taxon>
        <taxon>Vibrionales</taxon>
        <taxon>Vibrionaceae</taxon>
        <taxon>Vibrio</taxon>
    </lineage>
</organism>
<protein>
    <submittedName>
        <fullName evidence="1">Uncharacterized protein</fullName>
    </submittedName>
</protein>
<accession>A0A0B8P8Z4</accession>
<gene>
    <name evidence="1" type="ORF">JCM19231_1728</name>
</gene>
<keyword evidence="2" id="KW-1185">Reference proteome</keyword>